<comment type="caution">
    <text evidence="1">The sequence shown here is derived from an EMBL/GenBank/DDBJ whole genome shotgun (WGS) entry which is preliminary data.</text>
</comment>
<name>A0A4R1YLU9_9RHOB</name>
<dbReference type="AlphaFoldDB" id="A0A4R1YLU9"/>
<evidence type="ECO:0000313" key="1">
    <source>
        <dbReference type="EMBL" id="TCM78328.1"/>
    </source>
</evidence>
<gene>
    <name evidence="1" type="ORF">EV216_1263</name>
</gene>
<organism evidence="1 2">
    <name type="scientific">Rhodovulum steppense</name>
    <dbReference type="NCBI Taxonomy" id="540251"/>
    <lineage>
        <taxon>Bacteria</taxon>
        <taxon>Pseudomonadati</taxon>
        <taxon>Pseudomonadota</taxon>
        <taxon>Alphaproteobacteria</taxon>
        <taxon>Rhodobacterales</taxon>
        <taxon>Paracoccaceae</taxon>
        <taxon>Rhodovulum</taxon>
    </lineage>
</organism>
<proteinExistence type="predicted"/>
<dbReference type="EMBL" id="SLVM01000026">
    <property type="protein sequence ID" value="TCM78328.1"/>
    <property type="molecule type" value="Genomic_DNA"/>
</dbReference>
<dbReference type="RefSeq" id="WP_132696286.1">
    <property type="nucleotide sequence ID" value="NZ_SLVM01000026.1"/>
</dbReference>
<protein>
    <submittedName>
        <fullName evidence="1">Uncharacterized protein</fullName>
    </submittedName>
</protein>
<dbReference type="Proteomes" id="UP000295277">
    <property type="component" value="Unassembled WGS sequence"/>
</dbReference>
<accession>A0A4R1YLU9</accession>
<sequence length="229" mass="25695">MTAAFTERSREARQSDSILDWLQKSEWTPRQAACLLVGVLPPEPSFGIDDRPFGAWLPGQEPWEHDREIWENLVAAEVDQMERKLATIPNIGIMSPAELLAYLSRRNGKLLPPWAAALLDSKSHAEALPAMVRSLLRDALGKSREANPSANASYAAKLKKDPDWDLQVAEAERRWRDGQTNKQIADALADRFPAKTEGGIAVWTRKFSKNISAEAQTAGFRAYKDRMNR</sequence>
<keyword evidence="2" id="KW-1185">Reference proteome</keyword>
<reference evidence="1 2" key="1">
    <citation type="submission" date="2019-03" db="EMBL/GenBank/DDBJ databases">
        <title>Genomic Encyclopedia of Type Strains, Phase IV (KMG-IV): sequencing the most valuable type-strain genomes for metagenomic binning, comparative biology and taxonomic classification.</title>
        <authorList>
            <person name="Goeker M."/>
        </authorList>
    </citation>
    <scope>NUCLEOTIDE SEQUENCE [LARGE SCALE GENOMIC DNA]</scope>
    <source>
        <strain evidence="1 2">DSM 21153</strain>
    </source>
</reference>
<dbReference type="OrthoDB" id="7819040at2"/>
<evidence type="ECO:0000313" key="2">
    <source>
        <dbReference type="Proteomes" id="UP000295277"/>
    </source>
</evidence>